<evidence type="ECO:0000259" key="9">
    <source>
        <dbReference type="Pfam" id="PF01103"/>
    </source>
</evidence>
<feature type="domain" description="POTRA" evidence="10">
    <location>
        <begin position="318"/>
        <end position="404"/>
    </location>
</feature>
<dbReference type="PANTHER" id="PTHR12815">
    <property type="entry name" value="SORTING AND ASSEMBLY MACHINERY SAMM50 PROTEIN FAMILY MEMBER"/>
    <property type="match status" value="1"/>
</dbReference>
<evidence type="ECO:0000256" key="8">
    <source>
        <dbReference type="SAM" id="SignalP"/>
    </source>
</evidence>
<keyword evidence="5" id="KW-0472">Membrane</keyword>
<evidence type="ECO:0000256" key="1">
    <source>
        <dbReference type="ARBA" id="ARBA00004370"/>
    </source>
</evidence>
<evidence type="ECO:0000256" key="4">
    <source>
        <dbReference type="ARBA" id="ARBA00022737"/>
    </source>
</evidence>
<evidence type="ECO:0000313" key="12">
    <source>
        <dbReference type="Proteomes" id="UP001063350"/>
    </source>
</evidence>
<evidence type="ECO:0000256" key="3">
    <source>
        <dbReference type="ARBA" id="ARBA00022729"/>
    </source>
</evidence>
<dbReference type="Gene3D" id="2.40.160.50">
    <property type="entry name" value="membrane protein fhac: a member of the omp85/tpsb transporter family"/>
    <property type="match status" value="1"/>
</dbReference>
<gene>
    <name evidence="11" type="primary">yaeT</name>
    <name evidence="11" type="ORF">GF1_32380</name>
</gene>
<dbReference type="Proteomes" id="UP001063350">
    <property type="component" value="Chromosome"/>
</dbReference>
<organism evidence="11 12">
    <name type="scientific">Desulfolithobacter dissulfuricans</name>
    <dbReference type="NCBI Taxonomy" id="2795293"/>
    <lineage>
        <taxon>Bacteria</taxon>
        <taxon>Pseudomonadati</taxon>
        <taxon>Thermodesulfobacteriota</taxon>
        <taxon>Desulfobulbia</taxon>
        <taxon>Desulfobulbales</taxon>
        <taxon>Desulfobulbaceae</taxon>
        <taxon>Desulfolithobacter</taxon>
    </lineage>
</organism>
<evidence type="ECO:0000256" key="7">
    <source>
        <dbReference type="NCBIfam" id="TIGR03303"/>
    </source>
</evidence>
<keyword evidence="2" id="KW-0812">Transmembrane</keyword>
<dbReference type="InterPro" id="IPR023707">
    <property type="entry name" value="OM_assembly_BamA"/>
</dbReference>
<dbReference type="InterPro" id="IPR000184">
    <property type="entry name" value="Bac_surfAg_D15"/>
</dbReference>
<comment type="subcellular location">
    <subcellularLocation>
        <location evidence="1">Membrane</location>
    </subcellularLocation>
</comment>
<dbReference type="EMBL" id="AP024233">
    <property type="protein sequence ID" value="BCO10862.1"/>
    <property type="molecule type" value="Genomic_DNA"/>
</dbReference>
<feature type="signal peptide" evidence="8">
    <location>
        <begin position="1"/>
        <end position="32"/>
    </location>
</feature>
<feature type="domain" description="POTRA" evidence="10">
    <location>
        <begin position="237"/>
        <end position="314"/>
    </location>
</feature>
<keyword evidence="4" id="KW-0677">Repeat</keyword>
<feature type="domain" description="POTRA" evidence="10">
    <location>
        <begin position="165"/>
        <end position="236"/>
    </location>
</feature>
<evidence type="ECO:0000259" key="10">
    <source>
        <dbReference type="Pfam" id="PF07244"/>
    </source>
</evidence>
<feature type="domain" description="Bacterial surface antigen (D15)" evidence="9">
    <location>
        <begin position="588"/>
        <end position="890"/>
    </location>
</feature>
<dbReference type="AlphaFoldDB" id="A0A915U4G5"/>
<dbReference type="GO" id="GO:0071709">
    <property type="term" value="P:membrane assembly"/>
    <property type="evidence" value="ECO:0007669"/>
    <property type="project" value="InterPro"/>
</dbReference>
<dbReference type="PANTHER" id="PTHR12815:SF23">
    <property type="entry name" value="OUTER MEMBRANE PROTEIN ASSEMBLY FACTOR BAMA"/>
    <property type="match status" value="1"/>
</dbReference>
<dbReference type="KEGG" id="ddu:GF1_32380"/>
<evidence type="ECO:0000256" key="6">
    <source>
        <dbReference type="ARBA" id="ARBA00023237"/>
    </source>
</evidence>
<dbReference type="InterPro" id="IPR039910">
    <property type="entry name" value="D15-like"/>
</dbReference>
<dbReference type="Pfam" id="PF01103">
    <property type="entry name" value="Omp85"/>
    <property type="match status" value="1"/>
</dbReference>
<keyword evidence="12" id="KW-1185">Reference proteome</keyword>
<dbReference type="GO" id="GO:0009279">
    <property type="term" value="C:cell outer membrane"/>
    <property type="evidence" value="ECO:0007669"/>
    <property type="project" value="UniProtKB-UniRule"/>
</dbReference>
<accession>A0A915U4G5</accession>
<sequence length="890" mass="99473">MQSTTKNSCRFASTLVLILCLLSAMPATMARAAVQNTTFLPLKINAPDPEAIAPRVDKTMDAILRDKGLTLLSRQEAEKLVDYRGSWPPPPAVLARVAEKTGLDYVAAGSLTMIGDQISVDMQVYDALAPQKPHVAYREGTSPDMLATVLDETVADVLGYTNRAYLVASIAPAGNQRIDSGAILNKISTKPGDFYDPARLRQDLKSVFSMGYFDDVTIETEDTPAGKAITFRVKEKPVITRVSFKGNDKVELDEVREAAGIQTGTILNPSRLNQAVKRIKGLYRAKGFFNPRVKATLDYPDRDSVEITFNIDEGTKMKIRKIVFQGNKSFDDDDLQDVIETGTWSWLTSWITEDGVLKMDVLQQDAARLASFYHNHGFIEARVGEPVVEDKDGSLTIVFPIEEGPRYRVGLVDIQGDLVEDKSKMLSMLKIRREEFLNRQVLRDDTMKLTDLFAEHGYAFAEVRPKINKSATGKRVNILFQVDKGSLVYFNRVEIQGNTRTRDNVIRRDLKVREGGVFDSKAIRQSTQKLQRLGFFEEVKVTPQPTLQENLMDVVVAVKEKPTGQFSIGAGYSSSEYLTLMGEISENNLFGTGNRLALSANLSGTTTRFNLNFTNPRLFDSQVMGGIDLYNWTREYDDYTKDSTGFGLRLGHPLWKRWRISYGYSFSHIVLSDIQDTTSSIILLSEDINYISSLQVALVRDTRDMTFDTRSGSRNEISVKHAGVFLGGDAEFTKIQGASSWFFPLPWDTVFHVKGAAGQIFTGNQDKLPVYEHFYLGGMNSIRGFKSSKISPIDAVTGDRIGGDKMWYANFEYIFPLLADAGLRGVAFTDFGNVYATWEDWDVSDFKKTAGIGVRWMSPMGPLRLVLGFNLDPKDDEDSSVWDFSIGGQF</sequence>
<dbReference type="Pfam" id="PF07244">
    <property type="entry name" value="POTRA"/>
    <property type="match status" value="5"/>
</dbReference>
<keyword evidence="6" id="KW-0998">Cell outer membrane</keyword>
<dbReference type="NCBIfam" id="TIGR03303">
    <property type="entry name" value="OM_YaeT"/>
    <property type="match status" value="1"/>
</dbReference>
<protein>
    <recommendedName>
        <fullName evidence="7">Outer membrane protein assembly factor BamA</fullName>
    </recommendedName>
</protein>
<feature type="chain" id="PRO_5039912438" description="Outer membrane protein assembly factor BamA" evidence="8">
    <location>
        <begin position="33"/>
        <end position="890"/>
    </location>
</feature>
<reference evidence="11" key="1">
    <citation type="submission" date="2020-12" db="EMBL/GenBank/DDBJ databases">
        <title>Desulfobium dissulfuricans gen. nov., sp. nov., a novel mesophilic, sulfate-reducing bacterium isolated from a deep-sea hydrothermal vent.</title>
        <authorList>
            <person name="Hashimoto Y."/>
            <person name="Tame A."/>
            <person name="Sawayama S."/>
            <person name="Miyazaki J."/>
            <person name="Takai K."/>
            <person name="Nakagawa S."/>
        </authorList>
    </citation>
    <scope>NUCLEOTIDE SEQUENCE</scope>
    <source>
        <strain evidence="11">GF1</strain>
    </source>
</reference>
<dbReference type="InterPro" id="IPR010827">
    <property type="entry name" value="BamA/TamA_POTRA"/>
</dbReference>
<keyword evidence="3 8" id="KW-0732">Signal</keyword>
<dbReference type="Gene3D" id="3.10.20.310">
    <property type="entry name" value="membrane protein fhac"/>
    <property type="match status" value="5"/>
</dbReference>
<proteinExistence type="inferred from homology"/>
<name>A0A915U4G5_9BACT</name>
<dbReference type="RefSeq" id="WP_267927573.1">
    <property type="nucleotide sequence ID" value="NZ_AP024233.1"/>
</dbReference>
<dbReference type="HAMAP" id="MF_01430">
    <property type="entry name" value="OM_assembly_BamA"/>
    <property type="match status" value="1"/>
</dbReference>
<evidence type="ECO:0000256" key="5">
    <source>
        <dbReference type="ARBA" id="ARBA00023136"/>
    </source>
</evidence>
<evidence type="ECO:0000313" key="11">
    <source>
        <dbReference type="EMBL" id="BCO10862.1"/>
    </source>
</evidence>
<feature type="domain" description="POTRA" evidence="10">
    <location>
        <begin position="488"/>
        <end position="561"/>
    </location>
</feature>
<dbReference type="PIRSF" id="PIRSF006076">
    <property type="entry name" value="OM_assembly_OMP85"/>
    <property type="match status" value="1"/>
</dbReference>
<evidence type="ECO:0000256" key="2">
    <source>
        <dbReference type="ARBA" id="ARBA00022692"/>
    </source>
</evidence>
<feature type="domain" description="POTRA" evidence="10">
    <location>
        <begin position="407"/>
        <end position="485"/>
    </location>
</feature>